<keyword evidence="1" id="KW-0812">Transmembrane</keyword>
<accession>A0ABP9X9I4</accession>
<evidence type="ECO:0000313" key="2">
    <source>
        <dbReference type="EMBL" id="GAA5531205.1"/>
    </source>
</evidence>
<evidence type="ECO:0000313" key="3">
    <source>
        <dbReference type="Proteomes" id="UP001428290"/>
    </source>
</evidence>
<feature type="transmembrane region" description="Helical" evidence="1">
    <location>
        <begin position="60"/>
        <end position="77"/>
    </location>
</feature>
<dbReference type="RefSeq" id="WP_345724782.1">
    <property type="nucleotide sequence ID" value="NZ_BAABRU010000036.1"/>
</dbReference>
<sequence length="254" mass="29123">MDFMLFIRIITFPFIFILLLIWTPKIKQNRNGISVVHKLFFGAVCFLIGAISAFPDPVIPWLHLIGIAAMHYAILSLHMAADHLINNKRYIPILKNKVFIITTVLTIATLVVDYIRRDNLQPFIDFDVKNRIPIYYLGEILHFLTLFYLGVITIRMYVLNFLNAEVKNFSIRVIAGFLTFLVGAVSSGLVMAGLIVSILYGDENRTLFTTFYHYSKIIILILIIIGFAMPQSLVRLIAHPLEQRQAEKKNGMNY</sequence>
<keyword evidence="1" id="KW-0472">Membrane</keyword>
<feature type="transmembrane region" description="Helical" evidence="1">
    <location>
        <begin position="6"/>
        <end position="23"/>
    </location>
</feature>
<feature type="transmembrane region" description="Helical" evidence="1">
    <location>
        <begin position="211"/>
        <end position="229"/>
    </location>
</feature>
<feature type="transmembrane region" description="Helical" evidence="1">
    <location>
        <begin position="135"/>
        <end position="158"/>
    </location>
</feature>
<proteinExistence type="predicted"/>
<gene>
    <name evidence="2" type="ORF">Hgul01_05030</name>
</gene>
<keyword evidence="3" id="KW-1185">Reference proteome</keyword>
<feature type="transmembrane region" description="Helical" evidence="1">
    <location>
        <begin position="170"/>
        <end position="199"/>
    </location>
</feature>
<evidence type="ECO:0000256" key="1">
    <source>
        <dbReference type="SAM" id="Phobius"/>
    </source>
</evidence>
<keyword evidence="1" id="KW-1133">Transmembrane helix</keyword>
<feature type="transmembrane region" description="Helical" evidence="1">
    <location>
        <begin position="35"/>
        <end position="54"/>
    </location>
</feature>
<comment type="caution">
    <text evidence="2">The sequence shown here is derived from an EMBL/GenBank/DDBJ whole genome shotgun (WGS) entry which is preliminary data.</text>
</comment>
<protein>
    <submittedName>
        <fullName evidence="2">Uncharacterized protein</fullName>
    </submittedName>
</protein>
<dbReference type="Proteomes" id="UP001428290">
    <property type="component" value="Unassembled WGS sequence"/>
</dbReference>
<name>A0ABP9X9I4_9CHLR</name>
<dbReference type="EMBL" id="BAABRU010000036">
    <property type="protein sequence ID" value="GAA5531205.1"/>
    <property type="molecule type" value="Genomic_DNA"/>
</dbReference>
<reference evidence="2 3" key="1">
    <citation type="submission" date="2024-02" db="EMBL/GenBank/DDBJ databases">
        <title>Herpetosiphon gulosus NBRC 112829.</title>
        <authorList>
            <person name="Ichikawa N."/>
            <person name="Katano-Makiyama Y."/>
            <person name="Hidaka K."/>
        </authorList>
    </citation>
    <scope>NUCLEOTIDE SEQUENCE [LARGE SCALE GENOMIC DNA]</scope>
    <source>
        <strain evidence="2 3">NBRC 112829</strain>
    </source>
</reference>
<organism evidence="2 3">
    <name type="scientific">Herpetosiphon gulosus</name>
    <dbReference type="NCBI Taxonomy" id="1973496"/>
    <lineage>
        <taxon>Bacteria</taxon>
        <taxon>Bacillati</taxon>
        <taxon>Chloroflexota</taxon>
        <taxon>Chloroflexia</taxon>
        <taxon>Herpetosiphonales</taxon>
        <taxon>Herpetosiphonaceae</taxon>
        <taxon>Herpetosiphon</taxon>
    </lineage>
</organism>
<feature type="transmembrane region" description="Helical" evidence="1">
    <location>
        <begin position="98"/>
        <end position="115"/>
    </location>
</feature>